<proteinExistence type="predicted"/>
<gene>
    <name evidence="1" type="ORF">LLUT_LOCUS19682</name>
</gene>
<keyword evidence="2" id="KW-1185">Reference proteome</keyword>
<protein>
    <submittedName>
        <fullName evidence="1">Uncharacterized protein</fullName>
    </submittedName>
</protein>
<sequence length="185" mass="20845">MGGRLVLLQGVEGEGVQEWSSLVEPWCSSVFEKIRRWSPLDVAKERVICMHMRCGQKTTLSGARIHFRYCPKMMSLVEEGEKCNLEVLILEGGEIFEMGYASNALKKKARLKKKGSVIHFPHKLLSNQLISYRNKKRNGCGMQGSRKPKFIGKNKKIPKSGDFEEGGVGPIYASDSKFSLLYAYP</sequence>
<name>A0AAV1XAW7_LUPLU</name>
<accession>A0AAV1XAW7</accession>
<dbReference type="AlphaFoldDB" id="A0AAV1XAW7"/>
<dbReference type="Proteomes" id="UP001497480">
    <property type="component" value="Unassembled WGS sequence"/>
</dbReference>
<evidence type="ECO:0000313" key="1">
    <source>
        <dbReference type="EMBL" id="CAL0318622.1"/>
    </source>
</evidence>
<dbReference type="EMBL" id="CAXHTB010000013">
    <property type="protein sequence ID" value="CAL0318622.1"/>
    <property type="molecule type" value="Genomic_DNA"/>
</dbReference>
<organism evidence="1 2">
    <name type="scientific">Lupinus luteus</name>
    <name type="common">European yellow lupine</name>
    <dbReference type="NCBI Taxonomy" id="3873"/>
    <lineage>
        <taxon>Eukaryota</taxon>
        <taxon>Viridiplantae</taxon>
        <taxon>Streptophyta</taxon>
        <taxon>Embryophyta</taxon>
        <taxon>Tracheophyta</taxon>
        <taxon>Spermatophyta</taxon>
        <taxon>Magnoliopsida</taxon>
        <taxon>eudicotyledons</taxon>
        <taxon>Gunneridae</taxon>
        <taxon>Pentapetalae</taxon>
        <taxon>rosids</taxon>
        <taxon>fabids</taxon>
        <taxon>Fabales</taxon>
        <taxon>Fabaceae</taxon>
        <taxon>Papilionoideae</taxon>
        <taxon>50 kb inversion clade</taxon>
        <taxon>genistoids sensu lato</taxon>
        <taxon>core genistoids</taxon>
        <taxon>Genisteae</taxon>
        <taxon>Lupinus</taxon>
    </lineage>
</organism>
<reference evidence="1 2" key="1">
    <citation type="submission" date="2024-03" db="EMBL/GenBank/DDBJ databases">
        <authorList>
            <person name="Martinez-Hernandez J."/>
        </authorList>
    </citation>
    <scope>NUCLEOTIDE SEQUENCE [LARGE SCALE GENOMIC DNA]</scope>
</reference>
<evidence type="ECO:0000313" key="2">
    <source>
        <dbReference type="Proteomes" id="UP001497480"/>
    </source>
</evidence>
<comment type="caution">
    <text evidence="1">The sequence shown here is derived from an EMBL/GenBank/DDBJ whole genome shotgun (WGS) entry which is preliminary data.</text>
</comment>